<evidence type="ECO:0000313" key="2">
    <source>
        <dbReference type="EMBL" id="KFD50602.1"/>
    </source>
</evidence>
<organism evidence="3">
    <name type="scientific">Trichuris suis</name>
    <name type="common">pig whipworm</name>
    <dbReference type="NCBI Taxonomy" id="68888"/>
    <lineage>
        <taxon>Eukaryota</taxon>
        <taxon>Metazoa</taxon>
        <taxon>Ecdysozoa</taxon>
        <taxon>Nematoda</taxon>
        <taxon>Enoplea</taxon>
        <taxon>Dorylaimia</taxon>
        <taxon>Trichinellida</taxon>
        <taxon>Trichuridae</taxon>
        <taxon>Trichuris</taxon>
    </lineage>
</organism>
<accession>A0A085NE00</accession>
<dbReference type="AlphaFoldDB" id="A0A085NE00"/>
<sequence>MDHCSAGVGHSTVDKYKGTGPSPRTIINPAGRDRLDDPLDFFAERKQAPMSREGRPGHFPLMAQSTQPFYERSSALIDSRALPRTS</sequence>
<evidence type="ECO:0000256" key="1">
    <source>
        <dbReference type="SAM" id="MobiDB-lite"/>
    </source>
</evidence>
<gene>
    <name evidence="2" type="ORF">M513_08551</name>
    <name evidence="3" type="ORF">M514_08551</name>
</gene>
<reference evidence="3 4" key="1">
    <citation type="journal article" date="2014" name="Nat. Genet.">
        <title>Genome and transcriptome of the porcine whipworm Trichuris suis.</title>
        <authorList>
            <person name="Jex A.R."/>
            <person name="Nejsum P."/>
            <person name="Schwarz E.M."/>
            <person name="Hu L."/>
            <person name="Young N.D."/>
            <person name="Hall R.S."/>
            <person name="Korhonen P.K."/>
            <person name="Liao S."/>
            <person name="Thamsborg S."/>
            <person name="Xia J."/>
            <person name="Xu P."/>
            <person name="Wang S."/>
            <person name="Scheerlinck J.P."/>
            <person name="Hofmann A."/>
            <person name="Sternberg P.W."/>
            <person name="Wang J."/>
            <person name="Gasser R.B."/>
        </authorList>
    </citation>
    <scope>NUCLEOTIDE SEQUENCE [LARGE SCALE GENOMIC DNA]</scope>
    <source>
        <strain evidence="3">DCEP-RM93F</strain>
        <strain evidence="2">DCEP-RM93M</strain>
    </source>
</reference>
<evidence type="ECO:0000313" key="3">
    <source>
        <dbReference type="EMBL" id="KFD67696.1"/>
    </source>
</evidence>
<dbReference type="Proteomes" id="UP000030758">
    <property type="component" value="Unassembled WGS sequence"/>
</dbReference>
<dbReference type="EMBL" id="KL363251">
    <property type="protein sequence ID" value="KFD50602.1"/>
    <property type="molecule type" value="Genomic_DNA"/>
</dbReference>
<protein>
    <submittedName>
        <fullName evidence="3">Uncharacterized protein</fullName>
    </submittedName>
</protein>
<keyword evidence="4" id="KW-1185">Reference proteome</keyword>
<feature type="region of interest" description="Disordered" evidence="1">
    <location>
        <begin position="1"/>
        <end position="36"/>
    </location>
</feature>
<dbReference type="EMBL" id="KL367512">
    <property type="protein sequence ID" value="KFD67696.1"/>
    <property type="molecule type" value="Genomic_DNA"/>
</dbReference>
<dbReference type="Proteomes" id="UP000030764">
    <property type="component" value="Unassembled WGS sequence"/>
</dbReference>
<proteinExistence type="predicted"/>
<name>A0A085NE00_9BILA</name>
<evidence type="ECO:0000313" key="4">
    <source>
        <dbReference type="Proteomes" id="UP000030764"/>
    </source>
</evidence>